<organism evidence="2 3">
    <name type="scientific">Brevibacterium spongiae</name>
    <dbReference type="NCBI Taxonomy" id="2909672"/>
    <lineage>
        <taxon>Bacteria</taxon>
        <taxon>Bacillati</taxon>
        <taxon>Actinomycetota</taxon>
        <taxon>Actinomycetes</taxon>
        <taxon>Micrococcales</taxon>
        <taxon>Brevibacteriaceae</taxon>
        <taxon>Brevibacterium</taxon>
    </lineage>
</organism>
<protein>
    <submittedName>
        <fullName evidence="2">ABC transporter</fullName>
    </submittedName>
</protein>
<dbReference type="EMBL" id="CP093443">
    <property type="protein sequence ID" value="UVI35896.1"/>
    <property type="molecule type" value="Genomic_DNA"/>
</dbReference>
<dbReference type="Gene3D" id="3.40.50.300">
    <property type="entry name" value="P-loop containing nucleotide triphosphate hydrolases"/>
    <property type="match status" value="1"/>
</dbReference>
<dbReference type="Proteomes" id="UP001064879">
    <property type="component" value="Chromosome"/>
</dbReference>
<feature type="compositionally biased region" description="Low complexity" evidence="1">
    <location>
        <begin position="332"/>
        <end position="353"/>
    </location>
</feature>
<keyword evidence="3" id="KW-1185">Reference proteome</keyword>
<reference evidence="2" key="1">
    <citation type="submission" date="2022-03" db="EMBL/GenBank/DDBJ databases">
        <title>Brevibacterium spongiae sp. nov., isolated from marine sponge.</title>
        <authorList>
            <person name="Li Z."/>
            <person name="Zhang M."/>
        </authorList>
    </citation>
    <scope>NUCLEOTIDE SEQUENCE</scope>
    <source>
        <strain evidence="2">WHS-Z9</strain>
    </source>
</reference>
<proteinExistence type="predicted"/>
<evidence type="ECO:0000313" key="3">
    <source>
        <dbReference type="Proteomes" id="UP001064879"/>
    </source>
</evidence>
<evidence type="ECO:0000256" key="1">
    <source>
        <dbReference type="SAM" id="MobiDB-lite"/>
    </source>
</evidence>
<dbReference type="RefSeq" id="WP_265418513.1">
    <property type="nucleotide sequence ID" value="NZ_CP093443.1"/>
</dbReference>
<feature type="region of interest" description="Disordered" evidence="1">
    <location>
        <begin position="313"/>
        <end position="355"/>
    </location>
</feature>
<feature type="compositionally biased region" description="Low complexity" evidence="1">
    <location>
        <begin position="313"/>
        <end position="324"/>
    </location>
</feature>
<evidence type="ECO:0000313" key="2">
    <source>
        <dbReference type="EMBL" id="UVI35896.1"/>
    </source>
</evidence>
<gene>
    <name evidence="2" type="ORF">L1F31_17555</name>
</gene>
<sequence>MNDELSLAGLQLDGREIDLGRLRAGTMLGLMGSPDSTTSVVLSVAALPHVAPPPRFPTGARSGRSRVRSWLKKYLREADAGSGEAASAATQSAALTTFGLRPEVLRRRLADLEAIDRARLVLVAAWASGATWLTLIDPFASVPGHLRTGLRNRFAELVADEGRGVVFSSNSLTDHTIAEAGVADIEKDQLVAFGSLEQIVSEPRGSLPAELSGVNVYSGLARKGWLSIGHSAVRARTELDGKVFVTLGWRAALLSLDEHDPAFTSATVFEAIVTGLRDRGSCLQAKLSPVDTEMGLALDVDLADLAGVPGHSPSASAARAGDAVDAGHADQESAAAAEAGHADQESAAAADESSVADGPTIGFGVIHPGLGRTVTELRANVKVGTHVFVEVDTSALHAYPVD</sequence>
<dbReference type="InterPro" id="IPR027417">
    <property type="entry name" value="P-loop_NTPase"/>
</dbReference>
<accession>A0ABY5SS15</accession>
<name>A0ABY5SS15_9MICO</name>